<sequence>MAPQGEPQVQFKLPPSGLPGSSSETLIWSLLPRLLLPHLRWSWAQLWQHSMTLGLKACTTTARLHDFL</sequence>
<evidence type="ECO:0000313" key="2">
    <source>
        <dbReference type="Ensembl" id="ENSPEMP00000030857.1"/>
    </source>
</evidence>
<evidence type="ECO:0000256" key="1">
    <source>
        <dbReference type="SAM" id="MobiDB-lite"/>
    </source>
</evidence>
<feature type="region of interest" description="Disordered" evidence="1">
    <location>
        <begin position="1"/>
        <end position="20"/>
    </location>
</feature>
<proteinExistence type="predicted"/>
<evidence type="ECO:0000313" key="3">
    <source>
        <dbReference type="Proteomes" id="UP000694547"/>
    </source>
</evidence>
<dbReference type="Proteomes" id="UP000694547">
    <property type="component" value="Chromosome 10"/>
</dbReference>
<reference evidence="2" key="2">
    <citation type="submission" date="2025-08" db="UniProtKB">
        <authorList>
            <consortium name="Ensembl"/>
        </authorList>
    </citation>
    <scope>IDENTIFICATION</scope>
</reference>
<dbReference type="GeneTree" id="ENSGT01000000214719"/>
<protein>
    <submittedName>
        <fullName evidence="2">Uncharacterized protein</fullName>
    </submittedName>
</protein>
<accession>A0A8C8UIQ0</accession>
<organism evidence="2 3">
    <name type="scientific">Peromyscus maniculatus bairdii</name>
    <name type="common">Prairie deer mouse</name>
    <dbReference type="NCBI Taxonomy" id="230844"/>
    <lineage>
        <taxon>Eukaryota</taxon>
        <taxon>Metazoa</taxon>
        <taxon>Chordata</taxon>
        <taxon>Craniata</taxon>
        <taxon>Vertebrata</taxon>
        <taxon>Euteleostomi</taxon>
        <taxon>Mammalia</taxon>
        <taxon>Eutheria</taxon>
        <taxon>Euarchontoglires</taxon>
        <taxon>Glires</taxon>
        <taxon>Rodentia</taxon>
        <taxon>Myomorpha</taxon>
        <taxon>Muroidea</taxon>
        <taxon>Cricetidae</taxon>
        <taxon>Neotominae</taxon>
        <taxon>Peromyscus</taxon>
    </lineage>
</organism>
<name>A0A8C8UIQ0_PERMB</name>
<reference evidence="2" key="3">
    <citation type="submission" date="2025-09" db="UniProtKB">
        <authorList>
            <consortium name="Ensembl"/>
        </authorList>
    </citation>
    <scope>IDENTIFICATION</scope>
</reference>
<dbReference type="AlphaFoldDB" id="A0A8C8UIQ0"/>
<reference evidence="2 3" key="1">
    <citation type="submission" date="2018-10" db="EMBL/GenBank/DDBJ databases">
        <title>Improved assembly of the deer mouse Peromyscus maniculatus genome.</title>
        <authorList>
            <person name="Lassance J.-M."/>
            <person name="Hoekstra H.E."/>
        </authorList>
    </citation>
    <scope>NUCLEOTIDE SEQUENCE [LARGE SCALE GENOMIC DNA]</scope>
</reference>
<keyword evidence="3" id="KW-1185">Reference proteome</keyword>
<dbReference type="Ensembl" id="ENSPEMT00000037246.1">
    <property type="protein sequence ID" value="ENSPEMP00000030857.1"/>
    <property type="gene ID" value="ENSPEMG00000028236.1"/>
</dbReference>